<keyword evidence="1" id="KW-0812">Transmembrane</keyword>
<organism evidence="2">
    <name type="scientific">Candidatus Heimdallarchaeum aukensis</name>
    <dbReference type="NCBI Taxonomy" id="2876573"/>
    <lineage>
        <taxon>Archaea</taxon>
        <taxon>Promethearchaeati</taxon>
        <taxon>Candidatus Heimdallarchaeota</taxon>
        <taxon>Candidatus Heimdallarchaeia (ex Rinke et al. 2021) (nom. nud.)</taxon>
        <taxon>Candidatus Heimdallarchaeales</taxon>
        <taxon>Candidatus Heimdallarchaeaceae</taxon>
        <taxon>Candidatus Heimdallarchaeum</taxon>
    </lineage>
</organism>
<keyword evidence="1" id="KW-0472">Membrane</keyword>
<protein>
    <submittedName>
        <fullName evidence="2">Uncharacterized protein</fullName>
    </submittedName>
</protein>
<name>A0A9Y1FKL1_9ARCH</name>
<feature type="transmembrane region" description="Helical" evidence="1">
    <location>
        <begin position="921"/>
        <end position="939"/>
    </location>
</feature>
<evidence type="ECO:0000256" key="1">
    <source>
        <dbReference type="SAM" id="Phobius"/>
    </source>
</evidence>
<evidence type="ECO:0000313" key="2">
    <source>
        <dbReference type="EMBL" id="UJG40722.1"/>
    </source>
</evidence>
<keyword evidence="1" id="KW-1133">Transmembrane helix</keyword>
<proteinExistence type="predicted"/>
<reference evidence="2" key="1">
    <citation type="journal article" date="2022" name="Nat. Microbiol.">
        <title>Unique mobile elements and scalable gene flow at the prokaryote-eukaryote boundary revealed by circularized Asgard archaea genomes.</title>
        <authorList>
            <person name="Wu F."/>
            <person name="Speth D.R."/>
            <person name="Philosof A."/>
            <person name="Cremiere A."/>
            <person name="Narayanan A."/>
            <person name="Barco R.A."/>
            <person name="Connon S.A."/>
            <person name="Amend J.P."/>
            <person name="Antoshechkin I.A."/>
            <person name="Orphan V.J."/>
        </authorList>
    </citation>
    <scope>NUCLEOTIDE SEQUENCE</scope>
    <source>
        <strain evidence="2">PM71</strain>
    </source>
</reference>
<dbReference type="Gene3D" id="2.60.40.10">
    <property type="entry name" value="Immunoglobulins"/>
    <property type="match status" value="1"/>
</dbReference>
<dbReference type="InterPro" id="IPR013783">
    <property type="entry name" value="Ig-like_fold"/>
</dbReference>
<gene>
    <name evidence="2" type="ORF">K9W45_12915</name>
</gene>
<sequence length="947" mass="112677">MIRRSNLIIALILIATFTSFISLQTVGVNAEIYQLNNGDKFVYNYKKVYESNTNEIFFPDDNKENYAYKSVHFRKEEYNFLRAFNVTNTNLSSSYIEVFDVATGATDYIYYWNSTYYRWNSDGWYKDNSNEYEDIINYSWDSGYTDYRTLNNYTDLVFDPIGYFGASTFISQETRTYVVNGEVFTLQVDIYYCKMNEWEDTWNSTWYDVETTAHSYNYDECYYYVDNNTGILLEYKKNYHNDIFYSFYEYLPDYNTYVNFTRVENNQNSETYTLTKASKFYSTSDNSFVPYFIFKDNSWTQPITNSTTGITFPFLFSKDVVKMEFYVHNYQYGFWRWDLVDSQTITSTELNYTAPIDYFGYIQYDIHKDFKIIVYDAKGNLFVKSYSLKDDRYPIPDWQSQIETNKEYKGVEDKELILKCLYIYSDTTWKVETRFYYNQSDLTQFWSNYYEGYGNRTLYVWIGGTWAVGDYTVNITFTDAVNTTYSTIVPVTIYPSGTDVDPPDLNVPWYEEKNFGEPHKWAIGDYEEFWFNTWDDNPNYYEFYVDGVLYDTGNYSEQINYYYNFNDLINEVGLHNLTVITYDQFGNYRKESVWVKAYPEGTDLKRPDLWWNVNSYYELGSAERYSFWFNEKNPDYYEIRLNDEIISSGSYDQNYFEIYFTGKELFSETGGHILSLFANDTSGNEMYYEKEINVVPSQPETDPPTFENIYDVDYYRIGDYYDISFYINDKYPDTYNLYINGNLTLSNVPYEGYGWYPENEQHLQLRDYIFEEGTNEIYIEAFDQWGNNNNITIYVNAYTEAYQDDYDAPQIDTNMDYWHAIEYVIGTSKTVKFTLYDANPDYYELYIDDELIKTDSYTDGTTISFNLNTYITEEGIHTIKMVAYDVFGNSNELKLSIKAIYESSSDNTNETTTQDKQTIDLPFSVWSIFIALPVITIIAKKFKKYKT</sequence>
<dbReference type="EMBL" id="CP084166">
    <property type="protein sequence ID" value="UJG40722.1"/>
    <property type="molecule type" value="Genomic_DNA"/>
</dbReference>
<accession>A0A9Y1FKL1</accession>
<dbReference type="AlphaFoldDB" id="A0A9Y1FKL1"/>
<dbReference type="Proteomes" id="UP001201020">
    <property type="component" value="Chromosome"/>
</dbReference>